<dbReference type="Proteomes" id="UP000481861">
    <property type="component" value="Unassembled WGS sequence"/>
</dbReference>
<keyword evidence="2" id="KW-0808">Transferase</keyword>
<reference evidence="2 3" key="1">
    <citation type="submission" date="2020-01" db="EMBL/GenBank/DDBJ databases">
        <authorList>
            <consortium name="DOE Joint Genome Institute"/>
            <person name="Haridas S."/>
            <person name="Albert R."/>
            <person name="Binder M."/>
            <person name="Bloem J."/>
            <person name="Labutti K."/>
            <person name="Salamov A."/>
            <person name="Andreopoulos B."/>
            <person name="Baker S.E."/>
            <person name="Barry K."/>
            <person name="Bills G."/>
            <person name="Bluhm B.H."/>
            <person name="Cannon C."/>
            <person name="Castanera R."/>
            <person name="Culley D.E."/>
            <person name="Daum C."/>
            <person name="Ezra D."/>
            <person name="Gonzalez J.B."/>
            <person name="Henrissat B."/>
            <person name="Kuo A."/>
            <person name="Liang C."/>
            <person name="Lipzen A."/>
            <person name="Lutzoni F."/>
            <person name="Magnuson J."/>
            <person name="Mondo S."/>
            <person name="Nolan M."/>
            <person name="Ohm R."/>
            <person name="Pangilinan J."/>
            <person name="Park H.-J.H."/>
            <person name="Ramirez L."/>
            <person name="Alfaro M."/>
            <person name="Sun H."/>
            <person name="Tritt A."/>
            <person name="Yoshinaga Y."/>
            <person name="Zwiers L.-H.L."/>
            <person name="Turgeon B.G."/>
            <person name="Goodwin S.B."/>
            <person name="Spatafora J.W."/>
            <person name="Crous P.W."/>
            <person name="Grigoriev I.V."/>
        </authorList>
    </citation>
    <scope>NUCLEOTIDE SEQUENCE [LARGE SCALE GENOMIC DNA]</scope>
    <source>
        <strain evidence="2 3">CBS 611.86</strain>
    </source>
</reference>
<dbReference type="InterPro" id="IPR050582">
    <property type="entry name" value="HAD-like_SerB"/>
</dbReference>
<accession>A0A7C8I9F2</accession>
<proteinExistence type="predicted"/>
<dbReference type="GO" id="GO:0006564">
    <property type="term" value="P:L-serine biosynthetic process"/>
    <property type="evidence" value="ECO:0007669"/>
    <property type="project" value="TreeGrafter"/>
</dbReference>
<evidence type="ECO:0000313" key="3">
    <source>
        <dbReference type="Proteomes" id="UP000481861"/>
    </source>
</evidence>
<dbReference type="InterPro" id="IPR036412">
    <property type="entry name" value="HAD-like_sf"/>
</dbReference>
<feature type="domain" description="Phosphoribosyltransferase" evidence="1">
    <location>
        <begin position="462"/>
        <end position="658"/>
    </location>
</feature>
<dbReference type="GO" id="GO:0005737">
    <property type="term" value="C:cytoplasm"/>
    <property type="evidence" value="ECO:0007669"/>
    <property type="project" value="TreeGrafter"/>
</dbReference>
<dbReference type="GO" id="GO:0016757">
    <property type="term" value="F:glycosyltransferase activity"/>
    <property type="evidence" value="ECO:0007669"/>
    <property type="project" value="UniProtKB-KW"/>
</dbReference>
<dbReference type="InterPro" id="IPR000836">
    <property type="entry name" value="PRTase_dom"/>
</dbReference>
<protein>
    <submittedName>
        <fullName evidence="2">Uracil phosphoribosyltransferase-domain-containing protein</fullName>
    </submittedName>
</protein>
<organism evidence="2 3">
    <name type="scientific">Massariosphaeria phaeospora</name>
    <dbReference type="NCBI Taxonomy" id="100035"/>
    <lineage>
        <taxon>Eukaryota</taxon>
        <taxon>Fungi</taxon>
        <taxon>Dikarya</taxon>
        <taxon>Ascomycota</taxon>
        <taxon>Pezizomycotina</taxon>
        <taxon>Dothideomycetes</taxon>
        <taxon>Pleosporomycetidae</taxon>
        <taxon>Pleosporales</taxon>
        <taxon>Pleosporales incertae sedis</taxon>
        <taxon>Massariosphaeria</taxon>
    </lineage>
</organism>
<dbReference type="AlphaFoldDB" id="A0A7C8I9F2"/>
<dbReference type="GO" id="GO:0000287">
    <property type="term" value="F:magnesium ion binding"/>
    <property type="evidence" value="ECO:0007669"/>
    <property type="project" value="TreeGrafter"/>
</dbReference>
<dbReference type="SUPFAM" id="SSF56784">
    <property type="entry name" value="HAD-like"/>
    <property type="match status" value="1"/>
</dbReference>
<dbReference type="PANTHER" id="PTHR43344">
    <property type="entry name" value="PHOSPHOSERINE PHOSPHATASE"/>
    <property type="match status" value="1"/>
</dbReference>
<keyword evidence="2" id="KW-0328">Glycosyltransferase</keyword>
<dbReference type="SUPFAM" id="SSF52540">
    <property type="entry name" value="P-loop containing nucleoside triphosphate hydrolases"/>
    <property type="match status" value="1"/>
</dbReference>
<keyword evidence="3" id="KW-1185">Reference proteome</keyword>
<evidence type="ECO:0000259" key="1">
    <source>
        <dbReference type="Pfam" id="PF14681"/>
    </source>
</evidence>
<dbReference type="Pfam" id="PF12710">
    <property type="entry name" value="HAD"/>
    <property type="match status" value="1"/>
</dbReference>
<dbReference type="Pfam" id="PF14681">
    <property type="entry name" value="UPRTase"/>
    <property type="match status" value="1"/>
</dbReference>
<evidence type="ECO:0000313" key="2">
    <source>
        <dbReference type="EMBL" id="KAF2871512.1"/>
    </source>
</evidence>
<comment type="caution">
    <text evidence="2">The sequence shown here is derived from an EMBL/GenBank/DDBJ whole genome shotgun (WGS) entry which is preliminary data.</text>
</comment>
<gene>
    <name evidence="2" type="ORF">BDV95DRAFT_628702</name>
</gene>
<dbReference type="SUPFAM" id="SSF53271">
    <property type="entry name" value="PRTase-like"/>
    <property type="match status" value="1"/>
</dbReference>
<name>A0A7C8I9F2_9PLEO</name>
<dbReference type="OrthoDB" id="5416609at2759"/>
<dbReference type="EMBL" id="JAADJZ010000011">
    <property type="protein sequence ID" value="KAF2871512.1"/>
    <property type="molecule type" value="Genomic_DNA"/>
</dbReference>
<dbReference type="PANTHER" id="PTHR43344:SF20">
    <property type="entry name" value="URACIL PHOSPHORIBOSYLTRANSFERASE"/>
    <property type="match status" value="1"/>
</dbReference>
<dbReference type="InterPro" id="IPR029057">
    <property type="entry name" value="PRTase-like"/>
</dbReference>
<dbReference type="Gene3D" id="3.40.50.2020">
    <property type="match status" value="1"/>
</dbReference>
<dbReference type="CDD" id="cd06223">
    <property type="entry name" value="PRTases_typeI"/>
    <property type="match status" value="1"/>
</dbReference>
<dbReference type="InterPro" id="IPR023214">
    <property type="entry name" value="HAD_sf"/>
</dbReference>
<dbReference type="Pfam" id="PF13207">
    <property type="entry name" value="AAA_17"/>
    <property type="match status" value="1"/>
</dbReference>
<dbReference type="Gene3D" id="3.40.50.1000">
    <property type="entry name" value="HAD superfamily/HAD-like"/>
    <property type="match status" value="1"/>
</dbReference>
<dbReference type="Gene3D" id="3.40.50.300">
    <property type="entry name" value="P-loop containing nucleotide triphosphate hydrolases"/>
    <property type="match status" value="1"/>
</dbReference>
<dbReference type="InterPro" id="IPR027417">
    <property type="entry name" value="P-loop_NTPase"/>
</dbReference>
<sequence length="662" mass="73477">MTSENKPKPIVIGIYGISGSGKTHLLGQMKQIFGADAPGLDFYDGSGVIKKLVPGGMQEFNKWSHDDQNKYRERAIETIKEECAKTGKVGLVAGHYMFWHKGDVEEKVGTKKDWETYTHIVYLGVEPDVVAKRRDADKSKKRPPLQAAKLRKWQEEEIRELRKICLQHDILFTVASEPTSGAIFAYRVSAIVKDIIAHNEKDNLTLVENALDEAVAGQEDLKTMLVLDADRTLAPQDTGELFWKAAKPRSDRNSDPLKTLFKAKGYSYSSFRQATLLYEEVADEFDAICDEVAVKVTMYPEFLSLLKRAESHEHIGAVVVTCGVRHVWEKVLQRAGLANIKVIGAGRIADGYVVTGTVKAALVERLQKRSLRVIAFGDSPLDIDMLKKADQAIVVVGDEGTRSSAMEDELRAAIGDGLRARQILLPKNATPRIDSARLPLTLLGEQEIDWILRRYPSVLHATDKNAAKVLMTPMRDASVSGHDLRKAHQKVGYYLATEFLTEVMGIEQYAIPHVQGRNTDGYRLQDESKTLIVPLMRGGEPMAFGVSEALKSSSFHHAKHPEQLEKKHMDGKRTIILVDSVVNSGGSVIEFVDHVRKNYSKIQIVVVAGVVQAGAVRSGAFADMLKQDKKLTLVALRLSENKYKGKGGTDTGHRLFNTTNLD</sequence>
<dbReference type="GO" id="GO:0036424">
    <property type="term" value="F:L-phosphoserine phosphatase activity"/>
    <property type="evidence" value="ECO:0007669"/>
    <property type="project" value="TreeGrafter"/>
</dbReference>